<evidence type="ECO:0000256" key="3">
    <source>
        <dbReference type="ARBA" id="ARBA00022801"/>
    </source>
</evidence>
<name>A0AB94IVU7_9BACT</name>
<feature type="domain" description="Oligopeptidase F N-terminal" evidence="9">
    <location>
        <begin position="174"/>
        <end position="243"/>
    </location>
</feature>
<dbReference type="PANTHER" id="PTHR11804:SF84">
    <property type="entry name" value="SACCHAROLYSIN"/>
    <property type="match status" value="1"/>
</dbReference>
<dbReference type="GO" id="GO:0006518">
    <property type="term" value="P:peptide metabolic process"/>
    <property type="evidence" value="ECO:0007669"/>
    <property type="project" value="TreeGrafter"/>
</dbReference>
<dbReference type="Pfam" id="PF01432">
    <property type="entry name" value="Peptidase_M3"/>
    <property type="match status" value="1"/>
</dbReference>
<dbReference type="GO" id="GO:0006508">
    <property type="term" value="P:proteolysis"/>
    <property type="evidence" value="ECO:0007669"/>
    <property type="project" value="UniProtKB-KW"/>
</dbReference>
<dbReference type="AlphaFoldDB" id="A0AB94IVU7"/>
<keyword evidence="2 6" id="KW-0479">Metal-binding</keyword>
<gene>
    <name evidence="10" type="ORF">SY1_04390</name>
</gene>
<comment type="similarity">
    <text evidence="6">Belongs to the peptidase M3B family.</text>
</comment>
<evidence type="ECO:0000313" key="11">
    <source>
        <dbReference type="Proteomes" id="UP000008957"/>
    </source>
</evidence>
<dbReference type="GO" id="GO:0004222">
    <property type="term" value="F:metalloendopeptidase activity"/>
    <property type="evidence" value="ECO:0007669"/>
    <property type="project" value="UniProtKB-UniRule"/>
</dbReference>
<dbReference type="CDD" id="cd09608">
    <property type="entry name" value="M3B_PepF"/>
    <property type="match status" value="1"/>
</dbReference>
<protein>
    <recommendedName>
        <fullName evidence="6">Oligopeptidase F</fullName>
        <ecNumber evidence="6">3.4.24.-</ecNumber>
    </recommendedName>
</protein>
<keyword evidence="3 6" id="KW-0378">Hydrolase</keyword>
<keyword evidence="4 6" id="KW-0862">Zinc</keyword>
<reference evidence="11" key="1">
    <citation type="submission" date="2010-03" db="EMBL/GenBank/DDBJ databases">
        <title>The genome sequence of Synergistetes sp. SGP1.</title>
        <authorList>
            <consortium name="metaHIT consortium -- http://www.metahit.eu/"/>
            <person name="Pajon A."/>
            <person name="Turner K."/>
            <person name="Parkhill J."/>
            <person name="Wade W."/>
            <person name="Vartoukian S."/>
        </authorList>
    </citation>
    <scope>NUCLEOTIDE SEQUENCE [LARGE SCALE GENOMIC DNA]</scope>
    <source>
        <strain evidence="11">SGP1</strain>
    </source>
</reference>
<feature type="signal peptide" evidence="7">
    <location>
        <begin position="1"/>
        <end position="24"/>
    </location>
</feature>
<dbReference type="Gene3D" id="1.20.140.70">
    <property type="entry name" value="Oligopeptidase f, N-terminal domain"/>
    <property type="match status" value="1"/>
</dbReference>
<feature type="domain" description="Peptidase M3A/M3B catalytic" evidence="8">
    <location>
        <begin position="265"/>
        <end position="644"/>
    </location>
</feature>
<dbReference type="RefSeq" id="WP_015556033.1">
    <property type="nucleotide sequence ID" value="NC_021038.1"/>
</dbReference>
<evidence type="ECO:0000256" key="5">
    <source>
        <dbReference type="ARBA" id="ARBA00023049"/>
    </source>
</evidence>
<organism evidence="10 11">
    <name type="scientific">Fretibacterium fastidiosum</name>
    <dbReference type="NCBI Taxonomy" id="651822"/>
    <lineage>
        <taxon>Bacteria</taxon>
        <taxon>Thermotogati</taxon>
        <taxon>Synergistota</taxon>
        <taxon>Synergistia</taxon>
        <taxon>Synergistales</taxon>
        <taxon>Aminobacteriaceae</taxon>
        <taxon>Fretibacterium</taxon>
    </lineage>
</organism>
<dbReference type="InterPro" id="IPR045090">
    <property type="entry name" value="Pept_M3A_M3B"/>
</dbReference>
<dbReference type="GO" id="GO:0046872">
    <property type="term" value="F:metal ion binding"/>
    <property type="evidence" value="ECO:0007669"/>
    <property type="project" value="UniProtKB-UniRule"/>
</dbReference>
<comment type="function">
    <text evidence="6">Has oligopeptidase activity and degrades a variety of small bioactive peptides.</text>
</comment>
<dbReference type="EC" id="3.4.24.-" evidence="6"/>
<dbReference type="Proteomes" id="UP000008957">
    <property type="component" value="Chromosome"/>
</dbReference>
<dbReference type="Gene3D" id="1.10.287.830">
    <property type="entry name" value="putative peptidase helix hairpin domain like"/>
    <property type="match status" value="1"/>
</dbReference>
<evidence type="ECO:0000256" key="7">
    <source>
        <dbReference type="SAM" id="SignalP"/>
    </source>
</evidence>
<keyword evidence="11" id="KW-1185">Reference proteome</keyword>
<comment type="cofactor">
    <cofactor evidence="6">
        <name>Zn(2+)</name>
        <dbReference type="ChEBI" id="CHEBI:29105"/>
    </cofactor>
    <text evidence="6">Binds 1 zinc ion.</text>
</comment>
<dbReference type="SUPFAM" id="SSF55486">
    <property type="entry name" value="Metalloproteases ('zincins'), catalytic domain"/>
    <property type="match status" value="1"/>
</dbReference>
<keyword evidence="1 6" id="KW-0645">Protease</keyword>
<reference evidence="10 11" key="2">
    <citation type="submission" date="2010-03" db="EMBL/GenBank/DDBJ databases">
        <authorList>
            <person name="Pajon A."/>
        </authorList>
    </citation>
    <scope>NUCLEOTIDE SEQUENCE [LARGE SCALE GENOMIC DNA]</scope>
    <source>
        <strain evidence="10 11">SGP1</strain>
    </source>
</reference>
<sequence>MKGLRTRRALPLLAAACFSCAGLAAGGAAAGVEKFDALTRGVVPMNFAMRFEAPEAMGDGTGGVPERRDVPEAMRWDLEAIYPSFEAWERAFSDLTPKIDALAGFAGRLGEGPKKLLEYLKAEEAVSLELEKLYVYANMKSHEDLRETRPMELASRIEALSARHGVVTAFFAPEVLELPEDELRRWVRGEPGLKLYAFFVERLLREREHILPRAEEALLASAREATAAPENAFSLLTNADLKFPTIRDEEGRSVELTEERWYKLSRSPSRDVRRAAFEGIYGTYGSFKNALAALYAGSVKGDLFYARARRYKDSLEAALFGDNVPRSVYENVVDTAARCAPLMHRLVALRKRALKLDRLHYYDLNVPIAEEPREDIPYERACRMVAEALAPLGEDYVANFKRGLAERWIDVYENRGKRKGAYSWGSYATHPYVLLNYNGTLNDVFTLAHEMGHSMHSWYSHRNQPQVYGDYTILLAEVASTTNEALLLGHLLKTAKTEEERKWLLSYYYNMVRTTFFRQAMFADFELQVHARAEEGGALTPEWMSGLWRELNERCYGPDMAPDELLWVEWARIPHFYSAFYVYKYVTGFTAANAFASAILAGEPGAVDRYLTFLKSGGSDESLNILRRAGVDLTSREPFDRTMKLFQERLEEGERVWGR</sequence>
<evidence type="ECO:0000256" key="1">
    <source>
        <dbReference type="ARBA" id="ARBA00022670"/>
    </source>
</evidence>
<dbReference type="PANTHER" id="PTHR11804">
    <property type="entry name" value="PROTEASE M3 THIMET OLIGOPEPTIDASE-RELATED"/>
    <property type="match status" value="1"/>
</dbReference>
<dbReference type="InterPro" id="IPR004438">
    <property type="entry name" value="Peptidase_M3B"/>
</dbReference>
<dbReference type="EMBL" id="FP929056">
    <property type="protein sequence ID" value="CBL27886.1"/>
    <property type="molecule type" value="Genomic_DNA"/>
</dbReference>
<feature type="chain" id="PRO_5044503979" description="Oligopeptidase F" evidence="7">
    <location>
        <begin position="25"/>
        <end position="659"/>
    </location>
</feature>
<dbReference type="NCBIfam" id="TIGR00181">
    <property type="entry name" value="pepF"/>
    <property type="match status" value="1"/>
</dbReference>
<evidence type="ECO:0000256" key="2">
    <source>
        <dbReference type="ARBA" id="ARBA00022723"/>
    </source>
</evidence>
<evidence type="ECO:0000259" key="8">
    <source>
        <dbReference type="Pfam" id="PF01432"/>
    </source>
</evidence>
<accession>A0AB94IVU7</accession>
<evidence type="ECO:0000313" key="10">
    <source>
        <dbReference type="EMBL" id="CBL27886.1"/>
    </source>
</evidence>
<dbReference type="KEGG" id="sbr:SY1_04390"/>
<dbReference type="Pfam" id="PF08439">
    <property type="entry name" value="Peptidase_M3_N"/>
    <property type="match status" value="1"/>
</dbReference>
<evidence type="ECO:0000256" key="6">
    <source>
        <dbReference type="RuleBase" id="RU368091"/>
    </source>
</evidence>
<proteinExistence type="inferred from homology"/>
<evidence type="ECO:0000259" key="9">
    <source>
        <dbReference type="Pfam" id="PF08439"/>
    </source>
</evidence>
<dbReference type="InterPro" id="IPR001567">
    <property type="entry name" value="Pept_M3A_M3B_dom"/>
</dbReference>
<dbReference type="InterPro" id="IPR042088">
    <property type="entry name" value="OligoPept_F_C"/>
</dbReference>
<dbReference type="Gene3D" id="1.10.1370.20">
    <property type="entry name" value="Oligoendopeptidase f, C-terminal domain"/>
    <property type="match status" value="1"/>
</dbReference>
<dbReference type="InterPro" id="IPR013647">
    <property type="entry name" value="OligopepF_N_dom"/>
</dbReference>
<keyword evidence="5 6" id="KW-0482">Metalloprotease</keyword>
<keyword evidence="7" id="KW-0732">Signal</keyword>
<evidence type="ECO:0000256" key="4">
    <source>
        <dbReference type="ARBA" id="ARBA00022833"/>
    </source>
</evidence>